<keyword evidence="2" id="KW-0472">Membrane</keyword>
<keyword evidence="2" id="KW-0812">Transmembrane</keyword>
<dbReference type="OMA" id="EEYMQRI"/>
<reference evidence="5 6" key="1">
    <citation type="submission" date="2018-06" db="EMBL/GenBank/DDBJ databases">
        <authorList>
            <consortium name="Pathogen Informatics"/>
            <person name="Doyle S."/>
        </authorList>
    </citation>
    <scope>NUCLEOTIDE SEQUENCE [LARGE SCALE GENOMIC DNA]</scope>
    <source>
        <strain evidence="4 5">NCTC12219</strain>
        <strain evidence="3 6">NCTC12221</strain>
    </source>
</reference>
<keyword evidence="2" id="KW-1133">Transmembrane helix</keyword>
<organism evidence="4 5">
    <name type="scientific">Helicobacter cinaedi</name>
    <dbReference type="NCBI Taxonomy" id="213"/>
    <lineage>
        <taxon>Bacteria</taxon>
        <taxon>Pseudomonadati</taxon>
        <taxon>Campylobacterota</taxon>
        <taxon>Epsilonproteobacteria</taxon>
        <taxon>Campylobacterales</taxon>
        <taxon>Helicobacteraceae</taxon>
        <taxon>Helicobacter</taxon>
    </lineage>
</organism>
<evidence type="ECO:0000256" key="1">
    <source>
        <dbReference type="SAM" id="MobiDB-lite"/>
    </source>
</evidence>
<evidence type="ECO:0000256" key="2">
    <source>
        <dbReference type="SAM" id="Phobius"/>
    </source>
</evidence>
<sequence>MQAFWKLLLAAVVGATWYHFGGEDAAMALVFFFIIVGVLFMKPIRYQDPKRREEYMQRIRDSREKKIALENERIEELKRLRKAEREQEEKLKKDFEKRINKR</sequence>
<gene>
    <name evidence="4" type="ORF">NCTC12219_00786</name>
    <name evidence="3" type="ORF">NCTC12221_00958</name>
</gene>
<name>A0A2Z5V2Y4_9HELI</name>
<evidence type="ECO:0000313" key="3">
    <source>
        <dbReference type="EMBL" id="STP09513.1"/>
    </source>
</evidence>
<dbReference type="RefSeq" id="WP_002956651.1">
    <property type="nucleotide sequence ID" value="NZ_AP017374.1"/>
</dbReference>
<evidence type="ECO:0000313" key="4">
    <source>
        <dbReference type="EMBL" id="STP10905.1"/>
    </source>
</evidence>
<feature type="transmembrane region" description="Helical" evidence="2">
    <location>
        <begin position="25"/>
        <end position="44"/>
    </location>
</feature>
<feature type="region of interest" description="Disordered" evidence="1">
    <location>
        <begin position="83"/>
        <end position="102"/>
    </location>
</feature>
<dbReference type="STRING" id="1172562.HCN_0972"/>
<protein>
    <submittedName>
        <fullName evidence="4">Integral membrane protein</fullName>
    </submittedName>
</protein>
<dbReference type="EMBL" id="UGHZ01000001">
    <property type="protein sequence ID" value="STP09513.1"/>
    <property type="molecule type" value="Genomic_DNA"/>
</dbReference>
<dbReference type="AlphaFoldDB" id="A0A2Z5V2Y4"/>
<dbReference type="EMBL" id="UGHX01000001">
    <property type="protein sequence ID" value="STP10905.1"/>
    <property type="molecule type" value="Genomic_DNA"/>
</dbReference>
<evidence type="ECO:0000313" key="5">
    <source>
        <dbReference type="Proteomes" id="UP000255103"/>
    </source>
</evidence>
<dbReference type="GeneID" id="66539464"/>
<accession>A0A2Z5V2Y4</accession>
<dbReference type="Proteomes" id="UP000255103">
    <property type="component" value="Unassembled WGS sequence"/>
</dbReference>
<evidence type="ECO:0000313" key="6">
    <source>
        <dbReference type="Proteomes" id="UP000255335"/>
    </source>
</evidence>
<proteinExistence type="predicted"/>
<dbReference type="Proteomes" id="UP000255335">
    <property type="component" value="Unassembled WGS sequence"/>
</dbReference>